<organism evidence="2 3">
    <name type="scientific">Dimargaris cristalligena</name>
    <dbReference type="NCBI Taxonomy" id="215637"/>
    <lineage>
        <taxon>Eukaryota</taxon>
        <taxon>Fungi</taxon>
        <taxon>Fungi incertae sedis</taxon>
        <taxon>Zoopagomycota</taxon>
        <taxon>Kickxellomycotina</taxon>
        <taxon>Dimargaritomycetes</taxon>
        <taxon>Dimargaritales</taxon>
        <taxon>Dimargaritaceae</taxon>
        <taxon>Dimargaris</taxon>
    </lineage>
</organism>
<evidence type="ECO:0000313" key="2">
    <source>
        <dbReference type="EMBL" id="RKP38184.1"/>
    </source>
</evidence>
<feature type="region of interest" description="Disordered" evidence="1">
    <location>
        <begin position="474"/>
        <end position="503"/>
    </location>
</feature>
<feature type="compositionally biased region" description="Polar residues" evidence="1">
    <location>
        <begin position="183"/>
        <end position="192"/>
    </location>
</feature>
<gene>
    <name evidence="2" type="ORF">BJ085DRAFT_35373</name>
</gene>
<feature type="compositionally biased region" description="Low complexity" evidence="1">
    <location>
        <begin position="115"/>
        <end position="125"/>
    </location>
</feature>
<protein>
    <submittedName>
        <fullName evidence="2">Uncharacterized protein</fullName>
    </submittedName>
</protein>
<name>A0A4P9ZWZ1_9FUNG</name>
<evidence type="ECO:0000313" key="3">
    <source>
        <dbReference type="Proteomes" id="UP000268162"/>
    </source>
</evidence>
<feature type="compositionally biased region" description="Basic and acidic residues" evidence="1">
    <location>
        <begin position="94"/>
        <end position="107"/>
    </location>
</feature>
<dbReference type="EMBL" id="ML002396">
    <property type="protein sequence ID" value="RKP38184.1"/>
    <property type="molecule type" value="Genomic_DNA"/>
</dbReference>
<feature type="region of interest" description="Disordered" evidence="1">
    <location>
        <begin position="170"/>
        <end position="200"/>
    </location>
</feature>
<proteinExistence type="predicted"/>
<reference evidence="3" key="1">
    <citation type="journal article" date="2018" name="Nat. Microbiol.">
        <title>Leveraging single-cell genomics to expand the fungal tree of life.</title>
        <authorList>
            <person name="Ahrendt S.R."/>
            <person name="Quandt C.A."/>
            <person name="Ciobanu D."/>
            <person name="Clum A."/>
            <person name="Salamov A."/>
            <person name="Andreopoulos B."/>
            <person name="Cheng J.F."/>
            <person name="Woyke T."/>
            <person name="Pelin A."/>
            <person name="Henrissat B."/>
            <person name="Reynolds N.K."/>
            <person name="Benny G.L."/>
            <person name="Smith M.E."/>
            <person name="James T.Y."/>
            <person name="Grigoriev I.V."/>
        </authorList>
    </citation>
    <scope>NUCLEOTIDE SEQUENCE [LARGE SCALE GENOMIC DNA]</scope>
    <source>
        <strain evidence="3">RSA 468</strain>
    </source>
</reference>
<accession>A0A4P9ZWZ1</accession>
<dbReference type="AlphaFoldDB" id="A0A4P9ZWZ1"/>
<keyword evidence="3" id="KW-1185">Reference proteome</keyword>
<feature type="compositionally biased region" description="Polar residues" evidence="1">
    <location>
        <begin position="477"/>
        <end position="486"/>
    </location>
</feature>
<feature type="region of interest" description="Disordered" evidence="1">
    <location>
        <begin position="67"/>
        <end position="125"/>
    </location>
</feature>
<dbReference type="Proteomes" id="UP000268162">
    <property type="component" value="Unassembled WGS sequence"/>
</dbReference>
<sequence length="503" mass="53507">MNAPTVTAKRTAASLSAPSGRQLLLRPQGHTLLPVTALGARRALTTNQNESSTASVIVDDAELGTRGWTAAERRQHPTPAPDPRIEREVEEQLAEDHQRHRSSDRDAATPPPPSNAATTSSSSWANATRLMANRVMNMTSNTTTTADTFWTPQTLMMSTHRRYLQTRSTGRTTTSHHDSSSSIPGQFRQTAESAGEAAREVGRDLEAAYEGTKQEIQNDVIGQIKQGFKQWTSSFAGASSSTVDRAASSSSSYFDALPQVIKDTVVEKLKESAKQWTTGVSSASAGKAASSSSSYFDALPQAIKDAVVDKLKESAKQLTTTASVGKIAQEIVRGLSASSFSSSSGATGSSSSFDGIQQGIKKAVMGKVTEGAKQWATAASVGKAAREMGRGLDSAYEDALREAKNGVVGKVKEGAEHWTADWKTKLGQLNEQLAEAYAAAKDNVTEIDGKNAMEALDAEAAHLKEIGRRIGVYSKPGQVSPQTNDTYDVAKDNVVDPAPTADK</sequence>
<evidence type="ECO:0000256" key="1">
    <source>
        <dbReference type="SAM" id="MobiDB-lite"/>
    </source>
</evidence>